<feature type="domain" description="HTH crp-type" evidence="5">
    <location>
        <begin position="151"/>
        <end position="222"/>
    </location>
</feature>
<dbReference type="Pfam" id="PF13545">
    <property type="entry name" value="HTH_Crp_2"/>
    <property type="match status" value="1"/>
</dbReference>
<organism evidence="6 7">
    <name type="scientific">Parapedobacter indicus</name>
    <dbReference type="NCBI Taxonomy" id="1477437"/>
    <lineage>
        <taxon>Bacteria</taxon>
        <taxon>Pseudomonadati</taxon>
        <taxon>Bacteroidota</taxon>
        <taxon>Sphingobacteriia</taxon>
        <taxon>Sphingobacteriales</taxon>
        <taxon>Sphingobacteriaceae</taxon>
        <taxon>Parapedobacter</taxon>
    </lineage>
</organism>
<dbReference type="Proteomes" id="UP000198670">
    <property type="component" value="Unassembled WGS sequence"/>
</dbReference>
<gene>
    <name evidence="6" type="ORF">SAMN05444682_113137</name>
</gene>
<dbReference type="InterPro" id="IPR036390">
    <property type="entry name" value="WH_DNA-bd_sf"/>
</dbReference>
<proteinExistence type="predicted"/>
<dbReference type="SMART" id="SM00100">
    <property type="entry name" value="cNMP"/>
    <property type="match status" value="1"/>
</dbReference>
<feature type="domain" description="Cyclic nucleotide-binding" evidence="4">
    <location>
        <begin position="31"/>
        <end position="114"/>
    </location>
</feature>
<dbReference type="InterPro" id="IPR000595">
    <property type="entry name" value="cNMP-bd_dom"/>
</dbReference>
<dbReference type="RefSeq" id="WP_090631339.1">
    <property type="nucleotide sequence ID" value="NZ_FOQO01000013.1"/>
</dbReference>
<dbReference type="PROSITE" id="PS50042">
    <property type="entry name" value="CNMP_BINDING_3"/>
    <property type="match status" value="1"/>
</dbReference>
<dbReference type="GO" id="GO:0016301">
    <property type="term" value="F:kinase activity"/>
    <property type="evidence" value="ECO:0007669"/>
    <property type="project" value="UniProtKB-KW"/>
</dbReference>
<dbReference type="SUPFAM" id="SSF51206">
    <property type="entry name" value="cAMP-binding domain-like"/>
    <property type="match status" value="1"/>
</dbReference>
<evidence type="ECO:0000259" key="4">
    <source>
        <dbReference type="PROSITE" id="PS50042"/>
    </source>
</evidence>
<dbReference type="GO" id="GO:0003677">
    <property type="term" value="F:DNA binding"/>
    <property type="evidence" value="ECO:0007669"/>
    <property type="project" value="UniProtKB-KW"/>
</dbReference>
<reference evidence="6 7" key="1">
    <citation type="submission" date="2016-10" db="EMBL/GenBank/DDBJ databases">
        <authorList>
            <person name="de Groot N.N."/>
        </authorList>
    </citation>
    <scope>NUCLEOTIDE SEQUENCE [LARGE SCALE GENOMIC DNA]</scope>
    <source>
        <strain evidence="6 7">RK1</strain>
    </source>
</reference>
<keyword evidence="6" id="KW-0418">Kinase</keyword>
<dbReference type="EMBL" id="FOQO01000013">
    <property type="protein sequence ID" value="SFJ75738.1"/>
    <property type="molecule type" value="Genomic_DNA"/>
</dbReference>
<keyword evidence="1" id="KW-0805">Transcription regulation</keyword>
<keyword evidence="6" id="KW-0808">Transferase</keyword>
<evidence type="ECO:0000313" key="7">
    <source>
        <dbReference type="Proteomes" id="UP000198670"/>
    </source>
</evidence>
<dbReference type="OrthoDB" id="9127033at2"/>
<evidence type="ECO:0000256" key="1">
    <source>
        <dbReference type="ARBA" id="ARBA00023015"/>
    </source>
</evidence>
<protein>
    <submittedName>
        <fullName evidence="6">cAMP-binding domain of CRP or a regulatory subunit of cAMP-dependent protein kinases</fullName>
    </submittedName>
</protein>
<evidence type="ECO:0000313" key="6">
    <source>
        <dbReference type="EMBL" id="SFJ75738.1"/>
    </source>
</evidence>
<dbReference type="InterPro" id="IPR050397">
    <property type="entry name" value="Env_Response_Regulators"/>
</dbReference>
<evidence type="ECO:0000256" key="2">
    <source>
        <dbReference type="ARBA" id="ARBA00023125"/>
    </source>
</evidence>
<dbReference type="InterPro" id="IPR018490">
    <property type="entry name" value="cNMP-bd_dom_sf"/>
</dbReference>
<evidence type="ECO:0000259" key="5">
    <source>
        <dbReference type="PROSITE" id="PS51063"/>
    </source>
</evidence>
<dbReference type="GO" id="GO:0003700">
    <property type="term" value="F:DNA-binding transcription factor activity"/>
    <property type="evidence" value="ECO:0007669"/>
    <property type="project" value="TreeGrafter"/>
</dbReference>
<evidence type="ECO:0000256" key="3">
    <source>
        <dbReference type="ARBA" id="ARBA00023163"/>
    </source>
</evidence>
<accession>A0A1I3TWR2</accession>
<dbReference type="Pfam" id="PF00027">
    <property type="entry name" value="cNMP_binding"/>
    <property type="match status" value="1"/>
</dbReference>
<dbReference type="GO" id="GO:0005829">
    <property type="term" value="C:cytosol"/>
    <property type="evidence" value="ECO:0007669"/>
    <property type="project" value="TreeGrafter"/>
</dbReference>
<dbReference type="InterPro" id="IPR036388">
    <property type="entry name" value="WH-like_DNA-bd_sf"/>
</dbReference>
<dbReference type="SMART" id="SM00419">
    <property type="entry name" value="HTH_CRP"/>
    <property type="match status" value="1"/>
</dbReference>
<dbReference type="Gene3D" id="2.60.120.10">
    <property type="entry name" value="Jelly Rolls"/>
    <property type="match status" value="1"/>
</dbReference>
<keyword evidence="2" id="KW-0238">DNA-binding</keyword>
<dbReference type="Gene3D" id="1.10.10.10">
    <property type="entry name" value="Winged helix-like DNA-binding domain superfamily/Winged helix DNA-binding domain"/>
    <property type="match status" value="1"/>
</dbReference>
<dbReference type="InterPro" id="IPR012318">
    <property type="entry name" value="HTH_CRP"/>
</dbReference>
<keyword evidence="3" id="KW-0804">Transcription</keyword>
<dbReference type="CDD" id="cd00038">
    <property type="entry name" value="CAP_ED"/>
    <property type="match status" value="1"/>
</dbReference>
<dbReference type="AlphaFoldDB" id="A0A1I3TWR2"/>
<dbReference type="InterPro" id="IPR014710">
    <property type="entry name" value="RmlC-like_jellyroll"/>
</dbReference>
<dbReference type="PANTHER" id="PTHR24567">
    <property type="entry name" value="CRP FAMILY TRANSCRIPTIONAL REGULATORY PROTEIN"/>
    <property type="match status" value="1"/>
</dbReference>
<dbReference type="SUPFAM" id="SSF46785">
    <property type="entry name" value="Winged helix' DNA-binding domain"/>
    <property type="match status" value="1"/>
</dbReference>
<dbReference type="PROSITE" id="PS51063">
    <property type="entry name" value="HTH_CRP_2"/>
    <property type="match status" value="1"/>
</dbReference>
<sequence length="233" mass="26078">MNKKESGSSCNLQGCLLCKLCLPDWIPAVGIHRKNFLLKKGQRAFNEGEPVTGIYFVYSGTMKIHKKWGREKELIIRFAGKGDIVGHLGLGKEARYPVSATAVEETMVCYLGMDFFESTLRVNTNLTYTLMRFLADELQESHRGMRNLAHMSVRARVAQSLVSLKDQFGTKSDGAIAVTVSRQDIASFAGTTYETLFKMLNELTVEGCIRLDGKNITILDESKLRTIIQKDSQ</sequence>
<dbReference type="STRING" id="1477437.SAMN05444682_113137"/>
<keyword evidence="7" id="KW-1185">Reference proteome</keyword>
<dbReference type="PANTHER" id="PTHR24567:SF26">
    <property type="entry name" value="REGULATORY PROTEIN YEIL"/>
    <property type="match status" value="1"/>
</dbReference>
<name>A0A1I3TWR2_9SPHI</name>